<dbReference type="GO" id="GO:0016646">
    <property type="term" value="F:oxidoreductase activity, acting on the CH-NH group of donors, NAD or NADP as acceptor"/>
    <property type="evidence" value="ECO:0007669"/>
    <property type="project" value="UniProtKB-ARBA"/>
</dbReference>
<comment type="cofactor">
    <cofactor evidence="1">
        <name>FMN</name>
        <dbReference type="ChEBI" id="CHEBI:58210"/>
    </cofactor>
</comment>
<dbReference type="Proteomes" id="UP000095552">
    <property type="component" value="Unassembled WGS sequence"/>
</dbReference>
<comment type="similarity">
    <text evidence="4">Belongs to the flavoredoxin family.</text>
</comment>
<dbReference type="GO" id="GO:0010181">
    <property type="term" value="F:FMN binding"/>
    <property type="evidence" value="ECO:0007669"/>
    <property type="project" value="InterPro"/>
</dbReference>
<evidence type="ECO:0000256" key="2">
    <source>
        <dbReference type="ARBA" id="ARBA00022630"/>
    </source>
</evidence>
<dbReference type="InterPro" id="IPR012349">
    <property type="entry name" value="Split_barrel_FMN-bd"/>
</dbReference>
<feature type="domain" description="Flavin reductase like" evidence="5">
    <location>
        <begin position="31"/>
        <end position="166"/>
    </location>
</feature>
<keyword evidence="3" id="KW-0288">FMN</keyword>
<dbReference type="AlphaFoldDB" id="A0A1E5SL14"/>
<evidence type="ECO:0000256" key="3">
    <source>
        <dbReference type="ARBA" id="ARBA00022643"/>
    </source>
</evidence>
<evidence type="ECO:0000313" key="6">
    <source>
        <dbReference type="EMBL" id="OEJ99736.1"/>
    </source>
</evidence>
<accession>A0A1E5SL14</accession>
<evidence type="ECO:0000313" key="7">
    <source>
        <dbReference type="Proteomes" id="UP000095552"/>
    </source>
</evidence>
<dbReference type="RefSeq" id="WP_069835198.1">
    <property type="nucleotide sequence ID" value="NZ_MDGQ01000005.1"/>
</dbReference>
<dbReference type="STRING" id="1563681.BFP71_09210"/>
<dbReference type="EMBL" id="MDGQ01000005">
    <property type="protein sequence ID" value="OEJ99736.1"/>
    <property type="molecule type" value="Genomic_DNA"/>
</dbReference>
<dbReference type="InterPro" id="IPR002563">
    <property type="entry name" value="Flavin_Rdtase-like_dom"/>
</dbReference>
<reference evidence="6 7" key="1">
    <citation type="submission" date="2016-08" db="EMBL/GenBank/DDBJ databases">
        <title>Draft genome of Fabibacter sp. strain SK-8.</title>
        <authorList>
            <person name="Wong S.-K."/>
            <person name="Hamasaki K."/>
            <person name="Yoshizawa S."/>
        </authorList>
    </citation>
    <scope>NUCLEOTIDE SEQUENCE [LARGE SCALE GENOMIC DNA]</scope>
    <source>
        <strain evidence="6 7">SK-8</strain>
    </source>
</reference>
<dbReference type="PANTHER" id="PTHR33798:SF5">
    <property type="entry name" value="FLAVIN REDUCTASE LIKE DOMAIN-CONTAINING PROTEIN"/>
    <property type="match status" value="1"/>
</dbReference>
<dbReference type="OrthoDB" id="5293996at2"/>
<gene>
    <name evidence="6" type="ORF">BFP71_09210</name>
</gene>
<proteinExistence type="inferred from homology"/>
<comment type="caution">
    <text evidence="6">The sequence shown here is derived from an EMBL/GenBank/DDBJ whole genome shotgun (WGS) entry which is preliminary data.</text>
</comment>
<dbReference type="SUPFAM" id="SSF50475">
    <property type="entry name" value="FMN-binding split barrel"/>
    <property type="match status" value="1"/>
</dbReference>
<sequence>MYLSKTDIENTERVKRLNIINSVSGIKPGNLIGTRSNSGQANLAIISSVVHLGSNPAYLGFIVRPSQEVRRHTQENINENGFFTINHIQKDFIENAHYTSAKFDADISEFEACGLTEETLNDFNAPYVKESGLKMGLKHVESVPIQSSGTTMLVGQIEHLYIPDQAISTQGYIDLSIAEGVGISGLNSYYSFQKMADFPYARVSEVPKF</sequence>
<keyword evidence="7" id="KW-1185">Reference proteome</keyword>
<dbReference type="PANTHER" id="PTHR33798">
    <property type="entry name" value="FLAVOPROTEIN OXYGENASE"/>
    <property type="match status" value="1"/>
</dbReference>
<evidence type="ECO:0000259" key="5">
    <source>
        <dbReference type="Pfam" id="PF01613"/>
    </source>
</evidence>
<keyword evidence="2" id="KW-0285">Flavoprotein</keyword>
<organism evidence="6 7">
    <name type="scientific">Roseivirga misakiensis</name>
    <dbReference type="NCBI Taxonomy" id="1563681"/>
    <lineage>
        <taxon>Bacteria</taxon>
        <taxon>Pseudomonadati</taxon>
        <taxon>Bacteroidota</taxon>
        <taxon>Cytophagia</taxon>
        <taxon>Cytophagales</taxon>
        <taxon>Roseivirgaceae</taxon>
        <taxon>Roseivirga</taxon>
    </lineage>
</organism>
<name>A0A1E5SL14_9BACT</name>
<dbReference type="Gene3D" id="2.30.110.10">
    <property type="entry name" value="Electron Transport, Fmn-binding Protein, Chain A"/>
    <property type="match status" value="1"/>
</dbReference>
<dbReference type="Pfam" id="PF01613">
    <property type="entry name" value="Flavin_Reduct"/>
    <property type="match status" value="1"/>
</dbReference>
<evidence type="ECO:0000256" key="1">
    <source>
        <dbReference type="ARBA" id="ARBA00001917"/>
    </source>
</evidence>
<protein>
    <submittedName>
        <fullName evidence="6">Flavin oxidoreductase</fullName>
    </submittedName>
</protein>
<evidence type="ECO:0000256" key="4">
    <source>
        <dbReference type="ARBA" id="ARBA00038054"/>
    </source>
</evidence>